<keyword evidence="3" id="KW-1185">Reference proteome</keyword>
<dbReference type="SUPFAM" id="SSF57997">
    <property type="entry name" value="Tropomyosin"/>
    <property type="match status" value="1"/>
</dbReference>
<dbReference type="KEGG" id="cvn:111130113"/>
<feature type="region of interest" description="Disordered" evidence="2">
    <location>
        <begin position="1"/>
        <end position="66"/>
    </location>
</feature>
<evidence type="ECO:0000313" key="4">
    <source>
        <dbReference type="RefSeq" id="XP_022332535.1"/>
    </source>
</evidence>
<feature type="compositionally biased region" description="Basic and acidic residues" evidence="2">
    <location>
        <begin position="403"/>
        <end position="412"/>
    </location>
</feature>
<reference evidence="4" key="1">
    <citation type="submission" date="2025-08" db="UniProtKB">
        <authorList>
            <consortium name="RefSeq"/>
        </authorList>
    </citation>
    <scope>IDENTIFICATION</scope>
    <source>
        <tissue evidence="4">Whole sample</tissue>
    </source>
</reference>
<proteinExistence type="predicted"/>
<dbReference type="Proteomes" id="UP000694844">
    <property type="component" value="Chromosome 4"/>
</dbReference>
<dbReference type="RefSeq" id="XP_022332535.1">
    <property type="nucleotide sequence ID" value="XM_022476827.1"/>
</dbReference>
<evidence type="ECO:0000256" key="2">
    <source>
        <dbReference type="SAM" id="MobiDB-lite"/>
    </source>
</evidence>
<name>A0A8B8DX86_CRAVI</name>
<feature type="compositionally biased region" description="Basic and acidic residues" evidence="2">
    <location>
        <begin position="13"/>
        <end position="50"/>
    </location>
</feature>
<organism evidence="3 4">
    <name type="scientific">Crassostrea virginica</name>
    <name type="common">Eastern oyster</name>
    <dbReference type="NCBI Taxonomy" id="6565"/>
    <lineage>
        <taxon>Eukaryota</taxon>
        <taxon>Metazoa</taxon>
        <taxon>Spiralia</taxon>
        <taxon>Lophotrochozoa</taxon>
        <taxon>Mollusca</taxon>
        <taxon>Bivalvia</taxon>
        <taxon>Autobranchia</taxon>
        <taxon>Pteriomorphia</taxon>
        <taxon>Ostreida</taxon>
        <taxon>Ostreoidea</taxon>
        <taxon>Ostreidae</taxon>
        <taxon>Crassostrea</taxon>
    </lineage>
</organism>
<feature type="coiled-coil region" evidence="1">
    <location>
        <begin position="140"/>
        <end position="232"/>
    </location>
</feature>
<dbReference type="GeneID" id="111130113"/>
<sequence length="428" mass="49480">MEKSELTSDNEPTPDHEEIPVPHQKTDRGPQPTPDHEEVPVPHQKTDRGPGSRHKKSKKKRKHSDYDALAECRRMFRMEMLQLGKELFQFRQMCQQEICKYKDLLNNKNLDNLDRNIDAKNGYNSLLGGTSVEQYWKTKLDSLQADMTFLEKKQAQLDREQQMVDKEDELSKRLVSIENYEREIEELEAVLDKRQTRCVKRQQSLQEMEEELDHQRIEFENNKQQLEDAQEKADPSVTARKHCQKCFKLEIAKRGILETQSVLESTVQKYRAELASASSNITGKDILINKLDQQVKSLHEQLEQKDRKIKNLESRLVFAIEESQKSPSKPSPSGQCDSANSSPLRRPESQQSLSTSTEFSPTRSTSHGESNSSHLSYRKSKRGEHHSRKKSDTASIRHPMRLSVDHGDDRFQMVKSPLPDKSNACLVM</sequence>
<dbReference type="OrthoDB" id="10072038at2759"/>
<gene>
    <name evidence="4" type="primary">LOC111130113</name>
</gene>
<evidence type="ECO:0000313" key="3">
    <source>
        <dbReference type="Proteomes" id="UP000694844"/>
    </source>
</evidence>
<evidence type="ECO:0000256" key="1">
    <source>
        <dbReference type="SAM" id="Coils"/>
    </source>
</evidence>
<protein>
    <submittedName>
        <fullName evidence="4">Uncharacterized protein LOC111130113 isoform X1</fullName>
    </submittedName>
</protein>
<feature type="compositionally biased region" description="Polar residues" evidence="2">
    <location>
        <begin position="334"/>
        <end position="375"/>
    </location>
</feature>
<keyword evidence="1" id="KW-0175">Coiled coil</keyword>
<accession>A0A8B8DX86</accession>
<feature type="compositionally biased region" description="Basic residues" evidence="2">
    <location>
        <begin position="376"/>
        <end position="389"/>
    </location>
</feature>
<feature type="region of interest" description="Disordered" evidence="2">
    <location>
        <begin position="322"/>
        <end position="428"/>
    </location>
</feature>
<feature type="compositionally biased region" description="Basic residues" evidence="2">
    <location>
        <begin position="51"/>
        <end position="63"/>
    </location>
</feature>
<feature type="coiled-coil region" evidence="1">
    <location>
        <begin position="288"/>
        <end position="322"/>
    </location>
</feature>
<dbReference type="AlphaFoldDB" id="A0A8B8DX86"/>